<dbReference type="Proteomes" id="UP001153076">
    <property type="component" value="Unassembled WGS sequence"/>
</dbReference>
<name>A0A9Q1K430_9CARY</name>
<evidence type="ECO:0000313" key="2">
    <source>
        <dbReference type="EMBL" id="KAJ8436056.1"/>
    </source>
</evidence>
<comment type="caution">
    <text evidence="2">The sequence shown here is derived from an EMBL/GenBank/DDBJ whole genome shotgun (WGS) entry which is preliminary data.</text>
</comment>
<evidence type="ECO:0000256" key="1">
    <source>
        <dbReference type="SAM" id="MobiDB-lite"/>
    </source>
</evidence>
<organism evidence="2 3">
    <name type="scientific">Carnegiea gigantea</name>
    <dbReference type="NCBI Taxonomy" id="171969"/>
    <lineage>
        <taxon>Eukaryota</taxon>
        <taxon>Viridiplantae</taxon>
        <taxon>Streptophyta</taxon>
        <taxon>Embryophyta</taxon>
        <taxon>Tracheophyta</taxon>
        <taxon>Spermatophyta</taxon>
        <taxon>Magnoliopsida</taxon>
        <taxon>eudicotyledons</taxon>
        <taxon>Gunneridae</taxon>
        <taxon>Pentapetalae</taxon>
        <taxon>Caryophyllales</taxon>
        <taxon>Cactineae</taxon>
        <taxon>Cactaceae</taxon>
        <taxon>Cactoideae</taxon>
        <taxon>Echinocereeae</taxon>
        <taxon>Carnegiea</taxon>
    </lineage>
</organism>
<keyword evidence="3" id="KW-1185">Reference proteome</keyword>
<reference evidence="2" key="1">
    <citation type="submission" date="2022-04" db="EMBL/GenBank/DDBJ databases">
        <title>Carnegiea gigantea Genome sequencing and assembly v2.</title>
        <authorList>
            <person name="Copetti D."/>
            <person name="Sanderson M.J."/>
            <person name="Burquez A."/>
            <person name="Wojciechowski M.F."/>
        </authorList>
    </citation>
    <scope>NUCLEOTIDE SEQUENCE</scope>
    <source>
        <strain evidence="2">SGP5-SGP5p</strain>
        <tissue evidence="2">Aerial part</tissue>
    </source>
</reference>
<accession>A0A9Q1K430</accession>
<feature type="region of interest" description="Disordered" evidence="1">
    <location>
        <begin position="186"/>
        <end position="205"/>
    </location>
</feature>
<proteinExistence type="predicted"/>
<sequence length="205" mass="24322">MKGKLNCKRNRGTRYQKTKRIPDLRHKPMEDIYATFLLPVGPLEVQLASTCEPITEHTNPIKQQRTRIGTTKVRKMVEKILERGDHGEEFQRDFVLHIISTGIVRPYIFGGIEFQEKRCKDRWLLTTTHWIADAVKQTNKDEKDFRRDHRRVLYLDGVEFIGKRCKDRWFPIVIHWTTDVVKQRNKDEKDCPGEHGKGRTINREE</sequence>
<evidence type="ECO:0000313" key="3">
    <source>
        <dbReference type="Proteomes" id="UP001153076"/>
    </source>
</evidence>
<protein>
    <submittedName>
        <fullName evidence="2">Uncharacterized protein</fullName>
    </submittedName>
</protein>
<dbReference type="AlphaFoldDB" id="A0A9Q1K430"/>
<dbReference type="EMBL" id="JAKOGI010000369">
    <property type="protein sequence ID" value="KAJ8436056.1"/>
    <property type="molecule type" value="Genomic_DNA"/>
</dbReference>
<gene>
    <name evidence="2" type="ORF">Cgig2_017524</name>
</gene>